<evidence type="ECO:0000256" key="3">
    <source>
        <dbReference type="ARBA" id="ARBA00022801"/>
    </source>
</evidence>
<dbReference type="InterPro" id="IPR000064">
    <property type="entry name" value="NLP_P60_dom"/>
</dbReference>
<dbReference type="PANTHER" id="PTHR47053">
    <property type="entry name" value="MUREIN DD-ENDOPEPTIDASE MEPH-RELATED"/>
    <property type="match status" value="1"/>
</dbReference>
<feature type="domain" description="NlpC/P60" evidence="6">
    <location>
        <begin position="106"/>
        <end position="254"/>
    </location>
</feature>
<dbReference type="RefSeq" id="WP_144853048.1">
    <property type="nucleotide sequence ID" value="NZ_VNJI01000047.1"/>
</dbReference>
<evidence type="ECO:0000313" key="8">
    <source>
        <dbReference type="Proteomes" id="UP000317036"/>
    </source>
</evidence>
<dbReference type="InterPro" id="IPR038765">
    <property type="entry name" value="Papain-like_cys_pep_sf"/>
</dbReference>
<dbReference type="PANTHER" id="PTHR47053:SF1">
    <property type="entry name" value="MUREIN DD-ENDOPEPTIDASE MEPH-RELATED"/>
    <property type="match status" value="1"/>
</dbReference>
<dbReference type="OrthoDB" id="9813368at2"/>
<evidence type="ECO:0000256" key="5">
    <source>
        <dbReference type="SAM" id="SignalP"/>
    </source>
</evidence>
<name>A0A559K414_9BACL</name>
<keyword evidence="4" id="KW-0788">Thiol protease</keyword>
<evidence type="ECO:0000259" key="6">
    <source>
        <dbReference type="PROSITE" id="PS51935"/>
    </source>
</evidence>
<evidence type="ECO:0000256" key="1">
    <source>
        <dbReference type="ARBA" id="ARBA00007074"/>
    </source>
</evidence>
<dbReference type="AlphaFoldDB" id="A0A559K414"/>
<dbReference type="Proteomes" id="UP000317036">
    <property type="component" value="Unassembled WGS sequence"/>
</dbReference>
<dbReference type="Pfam" id="PF00877">
    <property type="entry name" value="NLPC_P60"/>
    <property type="match status" value="1"/>
</dbReference>
<keyword evidence="2" id="KW-0645">Protease</keyword>
<dbReference type="EMBL" id="VNJI01000047">
    <property type="protein sequence ID" value="TVY06872.1"/>
    <property type="molecule type" value="Genomic_DNA"/>
</dbReference>
<sequence length="255" mass="27863">MKHTKKLLTLLGTVMLLTGCGAGNNSASPTPFGTSSYQGSTDDRLFNPAVADRDPLLQKGDASIEQVLHGYRAQDASTNRGSGIRMLGSSEFVEVLPDPAVAPQQGSYAENAIATAYMYYGAPYQYGSDRTDPSTFDCSDFTHWVFLYALGMDLPKDSRAQARYVQTFSKRTYTDITQAQRGDLLFFGDFRGVKQERYVGVPKTMDSISHCGIALGNGKIIHTASKATGGVRVDELSNNHLEWRFIYGGSVLDVQ</sequence>
<keyword evidence="3" id="KW-0378">Hydrolase</keyword>
<accession>A0A559K414</accession>
<dbReference type="SUPFAM" id="SSF54001">
    <property type="entry name" value="Cysteine proteinases"/>
    <property type="match status" value="1"/>
</dbReference>
<dbReference type="GO" id="GO:0006508">
    <property type="term" value="P:proteolysis"/>
    <property type="evidence" value="ECO:0007669"/>
    <property type="project" value="UniProtKB-KW"/>
</dbReference>
<reference evidence="7 8" key="1">
    <citation type="submission" date="2019-07" db="EMBL/GenBank/DDBJ databases">
        <authorList>
            <person name="Kim J."/>
        </authorList>
    </citation>
    <scope>NUCLEOTIDE SEQUENCE [LARGE SCALE GENOMIC DNA]</scope>
    <source>
        <strain evidence="7 8">JC52</strain>
    </source>
</reference>
<comment type="similarity">
    <text evidence="1">Belongs to the peptidase C40 family.</text>
</comment>
<dbReference type="InterPro" id="IPR051202">
    <property type="entry name" value="Peptidase_C40"/>
</dbReference>
<evidence type="ECO:0000256" key="2">
    <source>
        <dbReference type="ARBA" id="ARBA00022670"/>
    </source>
</evidence>
<proteinExistence type="inferred from homology"/>
<protein>
    <submittedName>
        <fullName evidence="7">NlpC/P60 family protein</fullName>
    </submittedName>
</protein>
<keyword evidence="8" id="KW-1185">Reference proteome</keyword>
<keyword evidence="5" id="KW-0732">Signal</keyword>
<gene>
    <name evidence="7" type="ORF">FPZ49_27130</name>
</gene>
<evidence type="ECO:0000313" key="7">
    <source>
        <dbReference type="EMBL" id="TVY06872.1"/>
    </source>
</evidence>
<dbReference type="GO" id="GO:0008234">
    <property type="term" value="F:cysteine-type peptidase activity"/>
    <property type="evidence" value="ECO:0007669"/>
    <property type="project" value="UniProtKB-KW"/>
</dbReference>
<feature type="chain" id="PRO_5038605403" evidence="5">
    <location>
        <begin position="23"/>
        <end position="255"/>
    </location>
</feature>
<dbReference type="PROSITE" id="PS51257">
    <property type="entry name" value="PROKAR_LIPOPROTEIN"/>
    <property type="match status" value="1"/>
</dbReference>
<organism evidence="7 8">
    <name type="scientific">Paenibacillus cremeus</name>
    <dbReference type="NCBI Taxonomy" id="2163881"/>
    <lineage>
        <taxon>Bacteria</taxon>
        <taxon>Bacillati</taxon>
        <taxon>Bacillota</taxon>
        <taxon>Bacilli</taxon>
        <taxon>Bacillales</taxon>
        <taxon>Paenibacillaceae</taxon>
        <taxon>Paenibacillus</taxon>
    </lineage>
</organism>
<dbReference type="Gene3D" id="3.90.1720.10">
    <property type="entry name" value="endopeptidase domain like (from Nostoc punctiforme)"/>
    <property type="match status" value="1"/>
</dbReference>
<dbReference type="PROSITE" id="PS51935">
    <property type="entry name" value="NLPC_P60"/>
    <property type="match status" value="1"/>
</dbReference>
<evidence type="ECO:0000256" key="4">
    <source>
        <dbReference type="ARBA" id="ARBA00022807"/>
    </source>
</evidence>
<feature type="signal peptide" evidence="5">
    <location>
        <begin position="1"/>
        <end position="22"/>
    </location>
</feature>
<comment type="caution">
    <text evidence="7">The sequence shown here is derived from an EMBL/GenBank/DDBJ whole genome shotgun (WGS) entry which is preliminary data.</text>
</comment>